<gene>
    <name evidence="2" type="ORF">C1SCF055_LOCUS37674</name>
</gene>
<reference evidence="3" key="2">
    <citation type="submission" date="2024-04" db="EMBL/GenBank/DDBJ databases">
        <authorList>
            <person name="Chen Y."/>
            <person name="Shah S."/>
            <person name="Dougan E. K."/>
            <person name="Thang M."/>
            <person name="Chan C."/>
        </authorList>
    </citation>
    <scope>NUCLEOTIDE SEQUENCE [LARGE SCALE GENOMIC DNA]</scope>
</reference>
<dbReference type="EMBL" id="CAMXCT030005553">
    <property type="protein sequence ID" value="CAL4799940.1"/>
    <property type="molecule type" value="Genomic_DNA"/>
</dbReference>
<dbReference type="EMBL" id="CAMXCT010005553">
    <property type="protein sequence ID" value="CAI4012628.1"/>
    <property type="molecule type" value="Genomic_DNA"/>
</dbReference>
<dbReference type="EMBL" id="CAMXCT020005553">
    <property type="protein sequence ID" value="CAL1166003.1"/>
    <property type="molecule type" value="Genomic_DNA"/>
</dbReference>
<evidence type="ECO:0000313" key="5">
    <source>
        <dbReference type="Proteomes" id="UP001152797"/>
    </source>
</evidence>
<comment type="caution">
    <text evidence="2">The sequence shown here is derived from an EMBL/GenBank/DDBJ whole genome shotgun (WGS) entry which is preliminary data.</text>
</comment>
<proteinExistence type="predicted"/>
<feature type="compositionally biased region" description="Acidic residues" evidence="1">
    <location>
        <begin position="1"/>
        <end position="15"/>
    </location>
</feature>
<name>A0A9P1GGT6_9DINO</name>
<keyword evidence="5" id="KW-1185">Reference proteome</keyword>
<feature type="region of interest" description="Disordered" evidence="1">
    <location>
        <begin position="1"/>
        <end position="101"/>
    </location>
</feature>
<evidence type="ECO:0000313" key="2">
    <source>
        <dbReference type="EMBL" id="CAI4012628.1"/>
    </source>
</evidence>
<dbReference type="GO" id="GO:0003746">
    <property type="term" value="F:translation elongation factor activity"/>
    <property type="evidence" value="ECO:0007669"/>
    <property type="project" value="UniProtKB-KW"/>
</dbReference>
<evidence type="ECO:0000313" key="4">
    <source>
        <dbReference type="EMBL" id="CAL4799940.1"/>
    </source>
</evidence>
<accession>A0A9P1GGT6</accession>
<feature type="compositionally biased region" description="Low complexity" evidence="1">
    <location>
        <begin position="59"/>
        <end position="85"/>
    </location>
</feature>
<dbReference type="AlphaFoldDB" id="A0A9P1GGT6"/>
<evidence type="ECO:0000256" key="1">
    <source>
        <dbReference type="SAM" id="MobiDB-lite"/>
    </source>
</evidence>
<sequence length="153" mass="16117">MDACDDIDRDMEEEPESRFKEPPPAATRPAPRARRQTPPVDDGWGGQSLGDALAPKQATPSGGSTTTGASGSSSSSVRSGGQKSTPSGVGGADPGKSPEWIMNWVRSLPESHVPEKTREHLADLIAEGQMDGRSFSDYAAELHSSLTVIAFLP</sequence>
<organism evidence="2">
    <name type="scientific">Cladocopium goreaui</name>
    <dbReference type="NCBI Taxonomy" id="2562237"/>
    <lineage>
        <taxon>Eukaryota</taxon>
        <taxon>Sar</taxon>
        <taxon>Alveolata</taxon>
        <taxon>Dinophyceae</taxon>
        <taxon>Suessiales</taxon>
        <taxon>Symbiodiniaceae</taxon>
        <taxon>Cladocopium</taxon>
    </lineage>
</organism>
<keyword evidence="4" id="KW-0251">Elongation factor</keyword>
<protein>
    <submittedName>
        <fullName evidence="4">Elongation factor 1-alpha</fullName>
    </submittedName>
</protein>
<reference evidence="2" key="1">
    <citation type="submission" date="2022-10" db="EMBL/GenBank/DDBJ databases">
        <authorList>
            <person name="Chen Y."/>
            <person name="Dougan E. K."/>
            <person name="Chan C."/>
            <person name="Rhodes N."/>
            <person name="Thang M."/>
        </authorList>
    </citation>
    <scope>NUCLEOTIDE SEQUENCE</scope>
</reference>
<dbReference type="Proteomes" id="UP001152797">
    <property type="component" value="Unassembled WGS sequence"/>
</dbReference>
<dbReference type="OrthoDB" id="10640875at2759"/>
<evidence type="ECO:0000313" key="3">
    <source>
        <dbReference type="EMBL" id="CAL1166003.1"/>
    </source>
</evidence>
<keyword evidence="4" id="KW-0648">Protein biosynthesis</keyword>